<dbReference type="STRING" id="314278.NB231_14808"/>
<dbReference type="SUPFAM" id="SSF50630">
    <property type="entry name" value="Acid proteases"/>
    <property type="match status" value="1"/>
</dbReference>
<dbReference type="AlphaFoldDB" id="A4BLB2"/>
<dbReference type="eggNOG" id="COG4067">
    <property type="taxonomic scope" value="Bacteria"/>
</dbReference>
<dbReference type="PANTHER" id="PTHR38037">
    <property type="entry name" value="ZN_PROTEASE DOMAIN-CONTAINING PROTEIN"/>
    <property type="match status" value="1"/>
</dbReference>
<dbReference type="Pfam" id="PF05618">
    <property type="entry name" value="Zn_protease"/>
    <property type="match status" value="1"/>
</dbReference>
<evidence type="ECO:0000259" key="1">
    <source>
        <dbReference type="Pfam" id="PF05618"/>
    </source>
</evidence>
<feature type="domain" description="Retropepsin-like aspartic endopeptidase" evidence="1">
    <location>
        <begin position="30"/>
        <end position="169"/>
    </location>
</feature>
<dbReference type="RefSeq" id="WP_005004008.1">
    <property type="nucleotide sequence ID" value="NZ_CH672427.1"/>
</dbReference>
<dbReference type="Gene3D" id="2.40.70.10">
    <property type="entry name" value="Acid Proteases"/>
    <property type="match status" value="1"/>
</dbReference>
<proteinExistence type="predicted"/>
<evidence type="ECO:0000313" key="2">
    <source>
        <dbReference type="EMBL" id="EAR23100.1"/>
    </source>
</evidence>
<dbReference type="EMBL" id="AAOF01000001">
    <property type="protein sequence ID" value="EAR23100.1"/>
    <property type="molecule type" value="Genomic_DNA"/>
</dbReference>
<dbReference type="PANTHER" id="PTHR38037:SF2">
    <property type="entry name" value="ATP-DEPENDENT ZINC PROTEASE DOMAIN-CONTAINING PROTEIN-RELATED"/>
    <property type="match status" value="1"/>
</dbReference>
<reference evidence="2 3" key="1">
    <citation type="submission" date="2006-02" db="EMBL/GenBank/DDBJ databases">
        <authorList>
            <person name="Waterbury J."/>
            <person name="Ferriera S."/>
            <person name="Johnson J."/>
            <person name="Kravitz S."/>
            <person name="Halpern A."/>
            <person name="Remington K."/>
            <person name="Beeson K."/>
            <person name="Tran B."/>
            <person name="Rogers Y.-H."/>
            <person name="Friedman R."/>
            <person name="Venter J.C."/>
        </authorList>
    </citation>
    <scope>NUCLEOTIDE SEQUENCE [LARGE SCALE GENOMIC DNA]</scope>
    <source>
        <strain evidence="2 3">Nb-231</strain>
    </source>
</reference>
<dbReference type="InterPro" id="IPR021109">
    <property type="entry name" value="Peptidase_aspartic_dom_sf"/>
</dbReference>
<gene>
    <name evidence="2" type="ORF">NB231_14808</name>
</gene>
<dbReference type="Proteomes" id="UP000003374">
    <property type="component" value="Unassembled WGS sequence"/>
</dbReference>
<accession>A4BLB2</accession>
<comment type="caution">
    <text evidence="2">The sequence shown here is derived from an EMBL/GenBank/DDBJ whole genome shotgun (WGS) entry which is preliminary data.</text>
</comment>
<name>A4BLB2_9GAMM</name>
<organism evidence="2 3">
    <name type="scientific">Nitrococcus mobilis Nb-231</name>
    <dbReference type="NCBI Taxonomy" id="314278"/>
    <lineage>
        <taxon>Bacteria</taxon>
        <taxon>Pseudomonadati</taxon>
        <taxon>Pseudomonadota</taxon>
        <taxon>Gammaproteobacteria</taxon>
        <taxon>Chromatiales</taxon>
        <taxon>Ectothiorhodospiraceae</taxon>
        <taxon>Nitrococcus</taxon>
    </lineage>
</organism>
<dbReference type="InterPro" id="IPR008503">
    <property type="entry name" value="Asp_endopeptidase"/>
</dbReference>
<protein>
    <recommendedName>
        <fullName evidence="1">Retropepsin-like aspartic endopeptidase domain-containing protein</fullName>
    </recommendedName>
</protein>
<sequence>MSLIVTLAIGILGPLAPVKAADDPQSRSLLGWIEWVVLEPQKLLLKARLDTGAKTSSLHAVDVVEFERDGAKWVRFNVPLKAHKETYKGELPTLVYERPVVDTVLIKRKNAHLQPRYVVEMAFCIDGREHEAEFSLADRGNFNYPVLLGRRFLGDIALVDPRESFLAQRKCKHTSLHKLEAEAHSRTAVSDSR</sequence>
<dbReference type="HOGENOM" id="CLU_099424_0_1_6"/>
<evidence type="ECO:0000313" key="3">
    <source>
        <dbReference type="Proteomes" id="UP000003374"/>
    </source>
</evidence>
<keyword evidence="3" id="KW-1185">Reference proteome</keyword>
<dbReference type="OrthoDB" id="8546610at2"/>